<accession>A0ABT4AJR9</accession>
<keyword evidence="4" id="KW-1185">Reference proteome</keyword>
<proteinExistence type="predicted"/>
<protein>
    <recommendedName>
        <fullName evidence="5">Lipoprotein</fullName>
    </recommendedName>
</protein>
<name>A0ABT4AJR9_9BACT</name>
<feature type="transmembrane region" description="Helical" evidence="2">
    <location>
        <begin position="12"/>
        <end position="35"/>
    </location>
</feature>
<organism evidence="3 4">
    <name type="scientific">Archangium lansingense</name>
    <dbReference type="NCBI Taxonomy" id="2995310"/>
    <lineage>
        <taxon>Bacteria</taxon>
        <taxon>Pseudomonadati</taxon>
        <taxon>Myxococcota</taxon>
        <taxon>Myxococcia</taxon>
        <taxon>Myxococcales</taxon>
        <taxon>Cystobacterineae</taxon>
        <taxon>Archangiaceae</taxon>
        <taxon>Archangium</taxon>
    </lineage>
</organism>
<feature type="compositionally biased region" description="Basic and acidic residues" evidence="1">
    <location>
        <begin position="66"/>
        <end position="75"/>
    </location>
</feature>
<evidence type="ECO:0008006" key="5">
    <source>
        <dbReference type="Google" id="ProtNLM"/>
    </source>
</evidence>
<comment type="caution">
    <text evidence="3">The sequence shown here is derived from an EMBL/GenBank/DDBJ whole genome shotgun (WGS) entry which is preliminary data.</text>
</comment>
<dbReference type="Proteomes" id="UP001207654">
    <property type="component" value="Unassembled WGS sequence"/>
</dbReference>
<keyword evidence="2" id="KW-0472">Membrane</keyword>
<evidence type="ECO:0000256" key="2">
    <source>
        <dbReference type="SAM" id="Phobius"/>
    </source>
</evidence>
<evidence type="ECO:0000313" key="3">
    <source>
        <dbReference type="EMBL" id="MCY1081836.1"/>
    </source>
</evidence>
<reference evidence="3 4" key="1">
    <citation type="submission" date="2022-11" db="EMBL/GenBank/DDBJ databases">
        <title>Minimal conservation of predation-associated metabolite biosynthetic gene clusters underscores biosynthetic potential of Myxococcota including descriptions for ten novel species: Archangium lansinium sp. nov., Myxococcus landrumus sp. nov., Nannocystis bai.</title>
        <authorList>
            <person name="Ahearne A."/>
            <person name="Stevens C."/>
            <person name="Phillips K."/>
        </authorList>
    </citation>
    <scope>NUCLEOTIDE SEQUENCE [LARGE SCALE GENOMIC DNA]</scope>
    <source>
        <strain evidence="3 4">MIWBW</strain>
    </source>
</reference>
<evidence type="ECO:0000256" key="1">
    <source>
        <dbReference type="SAM" id="MobiDB-lite"/>
    </source>
</evidence>
<keyword evidence="2" id="KW-0812">Transmembrane</keyword>
<gene>
    <name evidence="3" type="ORF">OV287_46055</name>
</gene>
<sequence>MDTPSPARSHPVVLKVLSVTVALGFLGTVMCTAGGSGPGAPQPVAARPPASDGGSADSGTAAVNTKDGKAPKPERFFPATKSGALEVLDEAPPPEQQEAPQREAPQQDASQQGVPR</sequence>
<feature type="region of interest" description="Disordered" evidence="1">
    <location>
        <begin position="31"/>
        <end position="116"/>
    </location>
</feature>
<feature type="compositionally biased region" description="Low complexity" evidence="1">
    <location>
        <begin position="96"/>
        <end position="109"/>
    </location>
</feature>
<dbReference type="EMBL" id="JAPNKA010000001">
    <property type="protein sequence ID" value="MCY1081836.1"/>
    <property type="molecule type" value="Genomic_DNA"/>
</dbReference>
<dbReference type="RefSeq" id="WP_267540421.1">
    <property type="nucleotide sequence ID" value="NZ_JAPNKA010000001.1"/>
</dbReference>
<evidence type="ECO:0000313" key="4">
    <source>
        <dbReference type="Proteomes" id="UP001207654"/>
    </source>
</evidence>
<keyword evidence="2" id="KW-1133">Transmembrane helix</keyword>